<name>A0A7J0DSK1_9ERIC</name>
<reference evidence="14" key="1">
    <citation type="submission" date="2019-07" db="EMBL/GenBank/DDBJ databases">
        <title>De Novo Assembly of kiwifruit Actinidia rufa.</title>
        <authorList>
            <person name="Sugita-Konishi S."/>
            <person name="Sato K."/>
            <person name="Mori E."/>
            <person name="Abe Y."/>
            <person name="Kisaki G."/>
            <person name="Hamano K."/>
            <person name="Suezawa K."/>
            <person name="Otani M."/>
            <person name="Fukuda T."/>
            <person name="Manabe T."/>
            <person name="Gomi K."/>
            <person name="Tabuchi M."/>
            <person name="Akimitsu K."/>
            <person name="Kataoka I."/>
        </authorList>
    </citation>
    <scope>NUCLEOTIDE SEQUENCE [LARGE SCALE GENOMIC DNA]</scope>
    <source>
        <strain evidence="14">cv. Fuchu</strain>
    </source>
</reference>
<dbReference type="PANTHER" id="PTHR10896">
    <property type="entry name" value="GALACTOSYLGALACTOSYLXYLOSYLPROTEIN 3-BETA-GLUCURONOSYLTRANSFERASE BETA-1,3-GLUCURONYLTRANSFERASE"/>
    <property type="match status" value="1"/>
</dbReference>
<keyword evidence="11" id="KW-0464">Manganese</keyword>
<keyword evidence="4" id="KW-0812">Transmembrane</keyword>
<dbReference type="Gene3D" id="3.90.550.10">
    <property type="entry name" value="Spore Coat Polysaccharide Biosynthesis Protein SpsA, Chain A"/>
    <property type="match status" value="2"/>
</dbReference>
<keyword evidence="8" id="KW-0472">Membrane</keyword>
<dbReference type="SUPFAM" id="SSF53448">
    <property type="entry name" value="Nucleotide-diphospho-sugar transferases"/>
    <property type="match status" value="2"/>
</dbReference>
<dbReference type="GO" id="GO:0042285">
    <property type="term" value="F:xylosyltransferase activity"/>
    <property type="evidence" value="ECO:0007669"/>
    <property type="project" value="TreeGrafter"/>
</dbReference>
<sequence length="503" mass="57108">MVGAFLGLTPFASMSLSANLLSKHQAFSFEIFPPPEKVLLSDVRPRNVTLLVDSSALNDNTTLGMRETKLDLKNRTSDETLATQSVSEDVNTVFHKLLIIVTPTHDRPFQAYYMNRLAHTLRLIPPPLLWIVVDMGSQSAETADILRRNGGILYRHLVCYKNLTDIKDRGVHQRNAALSHIETHHLDGIVYFADDDNIYSVDLFEQMRKISLVKSVNNNFVDIDCLSVSGHWSSAENAVRMSMLKLWMDCSSNQNAAIKTCSCSRELLLDACSSTSVSAWIWHIHSKAETITMRNKGFSKVFQKNSIALVSENPSKAQIYGKGDLPKAIGQIILGNIINSLCFWIHKVYIPSSFLVWTIALAFPRRFGTWAVATLMESNRRAHIQGPSCNGTQVIGWHSNQVTRRFQRFHAEMSGFAFNSTILWDPKRWHRPTLEPIRQFDTLNGRFQASSFIEQVVEDESQMECLPQDYSRIVVWHLHFESSYSYPPEWVMKNNLDVIASLA</sequence>
<dbReference type="EC" id="2.4.-.-" evidence="12"/>
<keyword evidence="9" id="KW-0325">Glycoprotein</keyword>
<comment type="caution">
    <text evidence="13">The sequence shown here is derived from an EMBL/GenBank/DDBJ whole genome shotgun (WGS) entry which is preliminary data.</text>
</comment>
<dbReference type="EMBL" id="BJWL01000347">
    <property type="protein sequence ID" value="GFS40293.1"/>
    <property type="molecule type" value="Genomic_DNA"/>
</dbReference>
<dbReference type="GO" id="GO:0046872">
    <property type="term" value="F:metal ion binding"/>
    <property type="evidence" value="ECO:0007669"/>
    <property type="project" value="UniProtKB-KW"/>
</dbReference>
<keyword evidence="7 12" id="KW-0333">Golgi apparatus</keyword>
<dbReference type="PANTHER" id="PTHR10896:SF20">
    <property type="entry name" value="BETA-1,4-XYLOSYLTRANSFERASE IRX9L-RELATED"/>
    <property type="match status" value="1"/>
</dbReference>
<dbReference type="GO" id="GO:0015018">
    <property type="term" value="F:galactosylgalactosylxylosylprotein 3-beta-glucuronosyltransferase activity"/>
    <property type="evidence" value="ECO:0007669"/>
    <property type="project" value="InterPro"/>
</dbReference>
<dbReference type="GO" id="GO:0010417">
    <property type="term" value="P:glucuronoxylan biosynthetic process"/>
    <property type="evidence" value="ECO:0007669"/>
    <property type="project" value="TreeGrafter"/>
</dbReference>
<evidence type="ECO:0000256" key="5">
    <source>
        <dbReference type="ARBA" id="ARBA00022968"/>
    </source>
</evidence>
<dbReference type="GO" id="GO:0071555">
    <property type="term" value="P:cell wall organization"/>
    <property type="evidence" value="ECO:0007669"/>
    <property type="project" value="UniProtKB-KW"/>
</dbReference>
<keyword evidence="10 12" id="KW-0961">Cell wall biogenesis/degradation</keyword>
<dbReference type="GO" id="GO:0000139">
    <property type="term" value="C:Golgi membrane"/>
    <property type="evidence" value="ECO:0007669"/>
    <property type="project" value="UniProtKB-SubCell"/>
</dbReference>
<keyword evidence="6" id="KW-1133">Transmembrane helix</keyword>
<evidence type="ECO:0000313" key="13">
    <source>
        <dbReference type="EMBL" id="GFS40293.1"/>
    </source>
</evidence>
<dbReference type="InterPro" id="IPR005027">
    <property type="entry name" value="Glyco_trans_43"/>
</dbReference>
<evidence type="ECO:0000256" key="6">
    <source>
        <dbReference type="ARBA" id="ARBA00022989"/>
    </source>
</evidence>
<keyword evidence="11" id="KW-0479">Metal-binding</keyword>
<evidence type="ECO:0000256" key="2">
    <source>
        <dbReference type="ARBA" id="ARBA00007706"/>
    </source>
</evidence>
<comment type="subcellular location">
    <subcellularLocation>
        <location evidence="1 12">Golgi apparatus membrane</location>
        <topology evidence="1 12">Single-pass type II membrane protein</topology>
    </subcellularLocation>
</comment>
<organism evidence="13 14">
    <name type="scientific">Actinidia rufa</name>
    <dbReference type="NCBI Taxonomy" id="165716"/>
    <lineage>
        <taxon>Eukaryota</taxon>
        <taxon>Viridiplantae</taxon>
        <taxon>Streptophyta</taxon>
        <taxon>Embryophyta</taxon>
        <taxon>Tracheophyta</taxon>
        <taxon>Spermatophyta</taxon>
        <taxon>Magnoliopsida</taxon>
        <taxon>eudicotyledons</taxon>
        <taxon>Gunneridae</taxon>
        <taxon>Pentapetalae</taxon>
        <taxon>asterids</taxon>
        <taxon>Ericales</taxon>
        <taxon>Actinidiaceae</taxon>
        <taxon>Actinidia</taxon>
    </lineage>
</organism>
<comment type="function">
    <text evidence="12">Involved in the synthesis of glucuronoxylan hemicellulose in secondary cell walls.</text>
</comment>
<evidence type="ECO:0000256" key="9">
    <source>
        <dbReference type="ARBA" id="ARBA00023180"/>
    </source>
</evidence>
<evidence type="ECO:0000313" key="14">
    <source>
        <dbReference type="Proteomes" id="UP000585474"/>
    </source>
</evidence>
<proteinExistence type="inferred from homology"/>
<comment type="cofactor">
    <cofactor evidence="11">
        <name>Mn(2+)</name>
        <dbReference type="ChEBI" id="CHEBI:29035"/>
    </cofactor>
</comment>
<keyword evidence="5 12" id="KW-0735">Signal-anchor</keyword>
<keyword evidence="14" id="KW-1185">Reference proteome</keyword>
<evidence type="ECO:0000256" key="3">
    <source>
        <dbReference type="ARBA" id="ARBA00022679"/>
    </source>
</evidence>
<dbReference type="AlphaFoldDB" id="A0A7J0DSK1"/>
<dbReference type="OrthoDB" id="675023at2759"/>
<gene>
    <name evidence="13" type="ORF">Acr_00g0067630</name>
</gene>
<evidence type="ECO:0000256" key="8">
    <source>
        <dbReference type="ARBA" id="ARBA00023136"/>
    </source>
</evidence>
<evidence type="ECO:0000256" key="12">
    <source>
        <dbReference type="RuleBase" id="RU363127"/>
    </source>
</evidence>
<dbReference type="InterPro" id="IPR029044">
    <property type="entry name" value="Nucleotide-diphossugar_trans"/>
</dbReference>
<feature type="binding site" evidence="11">
    <location>
        <position position="196"/>
    </location>
    <ligand>
        <name>Mn(2+)</name>
        <dbReference type="ChEBI" id="CHEBI:29035"/>
    </ligand>
</feature>
<keyword evidence="3 12" id="KW-0808">Transferase</keyword>
<evidence type="ECO:0000256" key="11">
    <source>
        <dbReference type="PIRSR" id="PIRSR605027-3"/>
    </source>
</evidence>
<protein>
    <recommendedName>
        <fullName evidence="12">Glycosyltransferases</fullName>
        <ecNumber evidence="12">2.4.-.-</ecNumber>
    </recommendedName>
</protein>
<dbReference type="Pfam" id="PF03360">
    <property type="entry name" value="Glyco_transf_43"/>
    <property type="match status" value="2"/>
</dbReference>
<dbReference type="GO" id="GO:0009834">
    <property type="term" value="P:plant-type secondary cell wall biogenesis"/>
    <property type="evidence" value="ECO:0007669"/>
    <property type="project" value="TreeGrafter"/>
</dbReference>
<evidence type="ECO:0000256" key="4">
    <source>
        <dbReference type="ARBA" id="ARBA00022692"/>
    </source>
</evidence>
<dbReference type="Proteomes" id="UP000585474">
    <property type="component" value="Unassembled WGS sequence"/>
</dbReference>
<comment type="similarity">
    <text evidence="2 12">Belongs to the glycosyltransferase 43 family.</text>
</comment>
<evidence type="ECO:0000256" key="1">
    <source>
        <dbReference type="ARBA" id="ARBA00004323"/>
    </source>
</evidence>
<evidence type="ECO:0000256" key="10">
    <source>
        <dbReference type="ARBA" id="ARBA00023316"/>
    </source>
</evidence>
<accession>A0A7J0DSK1</accession>
<evidence type="ECO:0000256" key="7">
    <source>
        <dbReference type="ARBA" id="ARBA00023034"/>
    </source>
</evidence>